<protein>
    <recommendedName>
        <fullName evidence="4">Polysaccharide lyase-like protein</fullName>
    </recommendedName>
</protein>
<proteinExistence type="predicted"/>
<evidence type="ECO:0000313" key="2">
    <source>
        <dbReference type="EMBL" id="QEK53069.1"/>
    </source>
</evidence>
<keyword evidence="3" id="KW-1185">Reference proteome</keyword>
<dbReference type="RefSeq" id="WP_149075706.1">
    <property type="nucleotide sequence ID" value="NZ_CP043329.1"/>
</dbReference>
<gene>
    <name evidence="2" type="ORF">FYC62_16335</name>
</gene>
<organism evidence="2 3">
    <name type="scientific">Pedobacter aquae</name>
    <dbReference type="NCBI Taxonomy" id="2605747"/>
    <lineage>
        <taxon>Bacteria</taxon>
        <taxon>Pseudomonadati</taxon>
        <taxon>Bacteroidota</taxon>
        <taxon>Sphingobacteriia</taxon>
        <taxon>Sphingobacteriales</taxon>
        <taxon>Sphingobacteriaceae</taxon>
        <taxon>Pedobacter</taxon>
    </lineage>
</organism>
<evidence type="ECO:0000256" key="1">
    <source>
        <dbReference type="SAM" id="SignalP"/>
    </source>
</evidence>
<dbReference type="EMBL" id="CP043329">
    <property type="protein sequence ID" value="QEK53069.1"/>
    <property type="molecule type" value="Genomic_DNA"/>
</dbReference>
<name>A0A5C0VLQ9_9SPHI</name>
<accession>A0A5C0VLQ9</accession>
<feature type="chain" id="PRO_5023025445" description="Polysaccharide lyase-like protein" evidence="1">
    <location>
        <begin position="21"/>
        <end position="260"/>
    </location>
</feature>
<dbReference type="PANTHER" id="PTHR33681:SF4">
    <property type="entry name" value="OS12G0171100 PROTEIN"/>
    <property type="match status" value="1"/>
</dbReference>
<dbReference type="KEGG" id="pej:FYC62_16335"/>
<sequence>MKKALLSLTLLVLCCSSTFAQIGKNWAEVTKREEGRFKIQLENFKKPSGDNTPFSWPRAAAFADKDGKELPTLSADVTTHYHWNPALNTHTFTLVKFPGNRSEIRIHDNYRTGSRQFEGYITMNDKLDKQAVFQLFGSSEGATQMQIRGFGNRKGGSLEVTFDTKMPSSGNKVIAADINHKEVRINVIHLQEDVGDAVIVYVDGVEKFRFKDGETLKDGKEFMNYMKFGVYGREQDGEFDGVTNMQTKWRNVRLWEGGQP</sequence>
<dbReference type="PANTHER" id="PTHR33681">
    <property type="entry name" value="BINDING PROTEIN, PUTATIVE, EXPRESSED-RELATED"/>
    <property type="match status" value="1"/>
</dbReference>
<dbReference type="AlphaFoldDB" id="A0A5C0VLQ9"/>
<evidence type="ECO:0008006" key="4">
    <source>
        <dbReference type="Google" id="ProtNLM"/>
    </source>
</evidence>
<reference evidence="2 3" key="1">
    <citation type="submission" date="2019-08" db="EMBL/GenBank/DDBJ databases">
        <title>Pedobacter sp. nov., isolated from Han river, South Korea.</title>
        <authorList>
            <person name="Lee D.-H."/>
            <person name="Kim Y.-S."/>
            <person name="Hwang E.-M."/>
            <person name="Le Tran T.C."/>
            <person name="Cha C.-J."/>
        </authorList>
    </citation>
    <scope>NUCLEOTIDE SEQUENCE [LARGE SCALE GENOMIC DNA]</scope>
    <source>
        <strain evidence="2 3">CJ43</strain>
    </source>
</reference>
<keyword evidence="1" id="KW-0732">Signal</keyword>
<evidence type="ECO:0000313" key="3">
    <source>
        <dbReference type="Proteomes" id="UP000323653"/>
    </source>
</evidence>
<dbReference type="Proteomes" id="UP000323653">
    <property type="component" value="Chromosome"/>
</dbReference>
<feature type="signal peptide" evidence="1">
    <location>
        <begin position="1"/>
        <end position="20"/>
    </location>
</feature>